<reference evidence="2 3" key="1">
    <citation type="submission" date="2024-01" db="EMBL/GenBank/DDBJ databases">
        <title>The genomes of 5 underutilized Papilionoideae crops provide insights into root nodulation and disease resistanc.</title>
        <authorList>
            <person name="Jiang F."/>
        </authorList>
    </citation>
    <scope>NUCLEOTIDE SEQUENCE [LARGE SCALE GENOMIC DNA]</scope>
    <source>
        <strain evidence="2">LVBAO_FW01</strain>
        <tissue evidence="2">Leaves</tissue>
    </source>
</reference>
<sequence>MRLWLRLYTSSTKFVHAVLVETTSFWEDQSFICRYDCRDLIHKEPMAKTRRGGGRARNVENPEVGGNLSATLRDMATVMQGMMDRMDRQLENHKGTTNTSVANPDRVDGGKCGPVALREAQLLCALVMQLDRLCNTINSRRAICYDCLYLVRQGWPNSIASHCPRAHRMPNEKKYWPELKI</sequence>
<accession>A0AAN9PZA9</accession>
<protein>
    <submittedName>
        <fullName evidence="2">Uncharacterized protein</fullName>
    </submittedName>
</protein>
<gene>
    <name evidence="2" type="ORF">VNO77_34514</name>
</gene>
<proteinExistence type="predicted"/>
<evidence type="ECO:0000313" key="3">
    <source>
        <dbReference type="Proteomes" id="UP001367508"/>
    </source>
</evidence>
<name>A0AAN9PZA9_CANGL</name>
<comment type="caution">
    <text evidence="2">The sequence shown here is derived from an EMBL/GenBank/DDBJ whole genome shotgun (WGS) entry which is preliminary data.</text>
</comment>
<feature type="region of interest" description="Disordered" evidence="1">
    <location>
        <begin position="48"/>
        <end position="67"/>
    </location>
</feature>
<keyword evidence="3" id="KW-1185">Reference proteome</keyword>
<dbReference type="EMBL" id="JAYMYQ010000008">
    <property type="protein sequence ID" value="KAK7315932.1"/>
    <property type="molecule type" value="Genomic_DNA"/>
</dbReference>
<dbReference type="Proteomes" id="UP001367508">
    <property type="component" value="Unassembled WGS sequence"/>
</dbReference>
<dbReference type="AlphaFoldDB" id="A0AAN9PZA9"/>
<organism evidence="2 3">
    <name type="scientific">Canavalia gladiata</name>
    <name type="common">Sword bean</name>
    <name type="synonym">Dolichos gladiatus</name>
    <dbReference type="NCBI Taxonomy" id="3824"/>
    <lineage>
        <taxon>Eukaryota</taxon>
        <taxon>Viridiplantae</taxon>
        <taxon>Streptophyta</taxon>
        <taxon>Embryophyta</taxon>
        <taxon>Tracheophyta</taxon>
        <taxon>Spermatophyta</taxon>
        <taxon>Magnoliopsida</taxon>
        <taxon>eudicotyledons</taxon>
        <taxon>Gunneridae</taxon>
        <taxon>Pentapetalae</taxon>
        <taxon>rosids</taxon>
        <taxon>fabids</taxon>
        <taxon>Fabales</taxon>
        <taxon>Fabaceae</taxon>
        <taxon>Papilionoideae</taxon>
        <taxon>50 kb inversion clade</taxon>
        <taxon>NPAAA clade</taxon>
        <taxon>indigoferoid/millettioid clade</taxon>
        <taxon>Phaseoleae</taxon>
        <taxon>Canavalia</taxon>
    </lineage>
</organism>
<evidence type="ECO:0000313" key="2">
    <source>
        <dbReference type="EMBL" id="KAK7315932.1"/>
    </source>
</evidence>
<evidence type="ECO:0000256" key="1">
    <source>
        <dbReference type="SAM" id="MobiDB-lite"/>
    </source>
</evidence>